<feature type="compositionally biased region" description="Polar residues" evidence="1">
    <location>
        <begin position="49"/>
        <end position="58"/>
    </location>
</feature>
<dbReference type="STRING" id="1174501.SAMN05216192_12563"/>
<accession>A0A1G8X3T4</accession>
<feature type="compositionally biased region" description="Basic and acidic residues" evidence="1">
    <location>
        <begin position="1"/>
        <end position="13"/>
    </location>
</feature>
<feature type="region of interest" description="Disordered" evidence="1">
    <location>
        <begin position="43"/>
        <end position="62"/>
    </location>
</feature>
<proteinExistence type="predicted"/>
<reference evidence="3" key="1">
    <citation type="submission" date="2016-10" db="EMBL/GenBank/DDBJ databases">
        <authorList>
            <person name="Varghese N."/>
            <person name="Submissions S."/>
        </authorList>
    </citation>
    <scope>NUCLEOTIDE SEQUENCE [LARGE SCALE GENOMIC DNA]</scope>
    <source>
        <strain evidence="3">CGMCC 1.11012</strain>
    </source>
</reference>
<organism evidence="2 3">
    <name type="scientific">Paenibacillus typhae</name>
    <dbReference type="NCBI Taxonomy" id="1174501"/>
    <lineage>
        <taxon>Bacteria</taxon>
        <taxon>Bacillati</taxon>
        <taxon>Bacillota</taxon>
        <taxon>Bacilli</taxon>
        <taxon>Bacillales</taxon>
        <taxon>Paenibacillaceae</taxon>
        <taxon>Paenibacillus</taxon>
    </lineage>
</organism>
<dbReference type="AlphaFoldDB" id="A0A1G8X3T4"/>
<name>A0A1G8X3T4_9BACL</name>
<sequence>MVHEAVDSPKVADDNLVEEPTVHEEQEMIPGQVEEEQQRAIVERPEPSDMNTLVTPQEQDGGKVEQAITIEDIVKPGKFGVTNSQMIPAIKQVIADGSVEKLRMLRLMYLYSFENSLKYLKKAEREFIQNSLR</sequence>
<gene>
    <name evidence="2" type="ORF">SAMN05216192_12563</name>
</gene>
<feature type="region of interest" description="Disordered" evidence="1">
    <location>
        <begin position="1"/>
        <end position="33"/>
    </location>
</feature>
<keyword evidence="3" id="KW-1185">Reference proteome</keyword>
<dbReference type="EMBL" id="FNDX01000025">
    <property type="protein sequence ID" value="SDJ84515.1"/>
    <property type="molecule type" value="Genomic_DNA"/>
</dbReference>
<evidence type="ECO:0000256" key="1">
    <source>
        <dbReference type="SAM" id="MobiDB-lite"/>
    </source>
</evidence>
<evidence type="ECO:0000313" key="3">
    <source>
        <dbReference type="Proteomes" id="UP000199050"/>
    </source>
</evidence>
<protein>
    <submittedName>
        <fullName evidence="2">Uncharacterized protein</fullName>
    </submittedName>
</protein>
<evidence type="ECO:0000313" key="2">
    <source>
        <dbReference type="EMBL" id="SDJ84515.1"/>
    </source>
</evidence>
<dbReference type="Proteomes" id="UP000199050">
    <property type="component" value="Unassembled WGS sequence"/>
</dbReference>